<comment type="caution">
    <text evidence="2">The sequence shown here is derived from an EMBL/GenBank/DDBJ whole genome shotgun (WGS) entry which is preliminary data.</text>
</comment>
<keyword evidence="1" id="KW-1133">Transmembrane helix</keyword>
<evidence type="ECO:0000313" key="3">
    <source>
        <dbReference type="Proteomes" id="UP000660801"/>
    </source>
</evidence>
<dbReference type="EMBL" id="BMJN01000005">
    <property type="protein sequence ID" value="GGE27153.1"/>
    <property type="molecule type" value="Genomic_DNA"/>
</dbReference>
<name>A0A917A4P1_9STRE</name>
<feature type="transmembrane region" description="Helical" evidence="1">
    <location>
        <begin position="6"/>
        <end position="26"/>
    </location>
</feature>
<keyword evidence="1" id="KW-0812">Transmembrane</keyword>
<dbReference type="Proteomes" id="UP000660801">
    <property type="component" value="Unassembled WGS sequence"/>
</dbReference>
<dbReference type="RefSeq" id="WP_188595267.1">
    <property type="nucleotide sequence ID" value="NZ_BMJN01000005.1"/>
</dbReference>
<evidence type="ECO:0000256" key="1">
    <source>
        <dbReference type="SAM" id="Phobius"/>
    </source>
</evidence>
<accession>A0A917A4P1</accession>
<protein>
    <submittedName>
        <fullName evidence="2">Uncharacterized protein</fullName>
    </submittedName>
</protein>
<reference evidence="2" key="2">
    <citation type="submission" date="2020-09" db="EMBL/GenBank/DDBJ databases">
        <authorList>
            <person name="Sun Q."/>
            <person name="Zhou Y."/>
        </authorList>
    </citation>
    <scope>NUCLEOTIDE SEQUENCE</scope>
    <source>
        <strain evidence="2">CGMCC 1.15533</strain>
    </source>
</reference>
<dbReference type="AlphaFoldDB" id="A0A917A4P1"/>
<organism evidence="2 3">
    <name type="scientific">Streptococcus himalayensis</name>
    <dbReference type="NCBI Taxonomy" id="1888195"/>
    <lineage>
        <taxon>Bacteria</taxon>
        <taxon>Bacillati</taxon>
        <taxon>Bacillota</taxon>
        <taxon>Bacilli</taxon>
        <taxon>Lactobacillales</taxon>
        <taxon>Streptococcaceae</taxon>
        <taxon>Streptococcus</taxon>
    </lineage>
</organism>
<gene>
    <name evidence="2" type="ORF">GCM10011510_05410</name>
</gene>
<reference evidence="2" key="1">
    <citation type="journal article" date="2014" name="Int. J. Syst. Evol. Microbiol.">
        <title>Complete genome sequence of Corynebacterium casei LMG S-19264T (=DSM 44701T), isolated from a smear-ripened cheese.</title>
        <authorList>
            <consortium name="US DOE Joint Genome Institute (JGI-PGF)"/>
            <person name="Walter F."/>
            <person name="Albersmeier A."/>
            <person name="Kalinowski J."/>
            <person name="Ruckert C."/>
        </authorList>
    </citation>
    <scope>NUCLEOTIDE SEQUENCE</scope>
    <source>
        <strain evidence="2">CGMCC 1.15533</strain>
    </source>
</reference>
<sequence length="54" mass="6599">MFDIILSYILIGVYIFLGLYFNYMLIREDIRQEKKRKAEKKLQESNSTPLRRSR</sequence>
<proteinExistence type="predicted"/>
<evidence type="ECO:0000313" key="2">
    <source>
        <dbReference type="EMBL" id="GGE27153.1"/>
    </source>
</evidence>
<keyword evidence="3" id="KW-1185">Reference proteome</keyword>
<keyword evidence="1" id="KW-0472">Membrane</keyword>